<keyword evidence="2" id="KW-0698">rRNA processing</keyword>
<dbReference type="Pfam" id="PF00590">
    <property type="entry name" value="TP_methylase"/>
    <property type="match status" value="1"/>
</dbReference>
<evidence type="ECO:0000256" key="2">
    <source>
        <dbReference type="ARBA" id="ARBA00022552"/>
    </source>
</evidence>
<feature type="domain" description="Tetrapyrrole methylase" evidence="6">
    <location>
        <begin position="4"/>
        <end position="215"/>
    </location>
</feature>
<dbReference type="KEGG" id="sgn:SGRA_2910"/>
<dbReference type="GO" id="GO:0006364">
    <property type="term" value="P:rRNA processing"/>
    <property type="evidence" value="ECO:0007669"/>
    <property type="project" value="UniProtKB-KW"/>
</dbReference>
<dbReference type="GO" id="GO:0008168">
    <property type="term" value="F:methyltransferase activity"/>
    <property type="evidence" value="ECO:0007669"/>
    <property type="project" value="UniProtKB-KW"/>
</dbReference>
<dbReference type="PANTHER" id="PTHR46111:SF2">
    <property type="entry name" value="SAM-DEPENDENT METHYLTRANSFERASE"/>
    <property type="match status" value="1"/>
</dbReference>
<evidence type="ECO:0000259" key="6">
    <source>
        <dbReference type="Pfam" id="PF00590"/>
    </source>
</evidence>
<keyword evidence="4" id="KW-0808">Transferase</keyword>
<accession>H6LAP5</accession>
<proteinExistence type="predicted"/>
<dbReference type="STRING" id="984262.SGRA_2910"/>
<dbReference type="InterPro" id="IPR014777">
    <property type="entry name" value="4pyrrole_Mease_sub1"/>
</dbReference>
<dbReference type="InterPro" id="IPR035996">
    <property type="entry name" value="4pyrrol_Methylase_sf"/>
</dbReference>
<reference evidence="7 8" key="1">
    <citation type="journal article" date="2012" name="Stand. Genomic Sci.">
        <title>Complete genome sequencing and analysis of Saprospira grandis str. Lewin, a predatory marine bacterium.</title>
        <authorList>
            <person name="Saw J.H."/>
            <person name="Yuryev A."/>
            <person name="Kanbe M."/>
            <person name="Hou S."/>
            <person name="Young A.G."/>
            <person name="Aizawa S."/>
            <person name="Alam M."/>
        </authorList>
    </citation>
    <scope>NUCLEOTIDE SEQUENCE [LARGE SCALE GENOMIC DNA]</scope>
    <source>
        <strain evidence="7 8">Lewin</strain>
    </source>
</reference>
<evidence type="ECO:0000256" key="3">
    <source>
        <dbReference type="ARBA" id="ARBA00022603"/>
    </source>
</evidence>
<sequence>MPAKLYLIPVPLGPSDYLPVPEQVIQVVHSLDHFIVERGKTARRFLKDWKTPVPFQEMTFFELNKRTDLAELPSFLEPALKMGKSIGLMSEAGCPGVADPGAAVIEMAHAKGIEVVPLVGPSSILLALMASGFNGQCFGFEGYLPIKKGDRQRKIKQLYAQSKKEGRSQIFIETPYRNMAMLEDLLAQLPKHCRLCVAADISLPSQYIKSQTVAEWKKGELPELHKRPTVFLFLA</sequence>
<gene>
    <name evidence="7" type="ordered locus">SGRA_2910</name>
</gene>
<dbReference type="SUPFAM" id="SSF53790">
    <property type="entry name" value="Tetrapyrrole methylase"/>
    <property type="match status" value="1"/>
</dbReference>
<keyword evidence="1" id="KW-0963">Cytoplasm</keyword>
<dbReference type="InterPro" id="IPR000878">
    <property type="entry name" value="4pyrrol_Mease"/>
</dbReference>
<dbReference type="Proteomes" id="UP000007519">
    <property type="component" value="Chromosome"/>
</dbReference>
<keyword evidence="3 7" id="KW-0489">Methyltransferase</keyword>
<dbReference type="InterPro" id="IPR014776">
    <property type="entry name" value="4pyrrole_Mease_sub2"/>
</dbReference>
<keyword evidence="5" id="KW-0949">S-adenosyl-L-methionine</keyword>
<dbReference type="OrthoDB" id="7061662at2"/>
<dbReference type="EMBL" id="CP002831">
    <property type="protein sequence ID" value="AFC25638.1"/>
    <property type="molecule type" value="Genomic_DNA"/>
</dbReference>
<evidence type="ECO:0000256" key="5">
    <source>
        <dbReference type="ARBA" id="ARBA00022691"/>
    </source>
</evidence>
<organism evidence="7 8">
    <name type="scientific">Saprospira grandis (strain Lewin)</name>
    <dbReference type="NCBI Taxonomy" id="984262"/>
    <lineage>
        <taxon>Bacteria</taxon>
        <taxon>Pseudomonadati</taxon>
        <taxon>Bacteroidota</taxon>
        <taxon>Saprospiria</taxon>
        <taxon>Saprospirales</taxon>
        <taxon>Saprospiraceae</taxon>
        <taxon>Saprospira</taxon>
    </lineage>
</organism>
<evidence type="ECO:0000313" key="8">
    <source>
        <dbReference type="Proteomes" id="UP000007519"/>
    </source>
</evidence>
<dbReference type="AlphaFoldDB" id="H6LAP5"/>
<dbReference type="Gene3D" id="3.30.950.10">
    <property type="entry name" value="Methyltransferase, Cobalt-precorrin-4 Transmethylase, Domain 2"/>
    <property type="match status" value="1"/>
</dbReference>
<evidence type="ECO:0000256" key="1">
    <source>
        <dbReference type="ARBA" id="ARBA00022490"/>
    </source>
</evidence>
<dbReference type="PANTHER" id="PTHR46111">
    <property type="entry name" value="RIBOSOMAL RNA SMALL SUBUNIT METHYLTRANSFERASE I"/>
    <property type="match status" value="1"/>
</dbReference>
<dbReference type="CDD" id="cd11649">
    <property type="entry name" value="RsmI_like"/>
    <property type="match status" value="1"/>
</dbReference>
<name>H6LAP5_SAPGL</name>
<protein>
    <submittedName>
        <fullName evidence="7">Uroporphyrin-iii c/tetrapyrrole (Corrin/porphyrin) methyltransferase</fullName>
    </submittedName>
</protein>
<evidence type="ECO:0000256" key="4">
    <source>
        <dbReference type="ARBA" id="ARBA00022679"/>
    </source>
</evidence>
<dbReference type="RefSeq" id="WP_015693241.1">
    <property type="nucleotide sequence ID" value="NC_016940.1"/>
</dbReference>
<dbReference type="HOGENOM" id="CLU_044779_4_1_10"/>
<dbReference type="PIRSF" id="PIRSF005917">
    <property type="entry name" value="MTase_YraL"/>
    <property type="match status" value="1"/>
</dbReference>
<keyword evidence="8" id="KW-1185">Reference proteome</keyword>
<dbReference type="eggNOG" id="COG0313">
    <property type="taxonomic scope" value="Bacteria"/>
</dbReference>
<dbReference type="InterPro" id="IPR008189">
    <property type="entry name" value="rRNA_ssu_MeTfrase_I"/>
</dbReference>
<dbReference type="Gene3D" id="3.40.1010.10">
    <property type="entry name" value="Cobalt-precorrin-4 Transmethylase, Domain 1"/>
    <property type="match status" value="1"/>
</dbReference>
<evidence type="ECO:0000313" key="7">
    <source>
        <dbReference type="EMBL" id="AFC25638.1"/>
    </source>
</evidence>
<dbReference type="GO" id="GO:0032259">
    <property type="term" value="P:methylation"/>
    <property type="evidence" value="ECO:0007669"/>
    <property type="project" value="UniProtKB-KW"/>
</dbReference>